<feature type="compositionally biased region" description="Basic and acidic residues" evidence="2">
    <location>
        <begin position="1686"/>
        <end position="1701"/>
    </location>
</feature>
<keyword evidence="1" id="KW-0862">Zinc</keyword>
<feature type="domain" description="CCHC-type" evidence="3">
    <location>
        <begin position="2620"/>
        <end position="2634"/>
    </location>
</feature>
<keyword evidence="5" id="KW-1185">Reference proteome</keyword>
<feature type="region of interest" description="Disordered" evidence="2">
    <location>
        <begin position="300"/>
        <end position="326"/>
    </location>
</feature>
<feature type="region of interest" description="Disordered" evidence="2">
    <location>
        <begin position="1171"/>
        <end position="1195"/>
    </location>
</feature>
<dbReference type="InterPro" id="IPR013087">
    <property type="entry name" value="Znf_C2H2_type"/>
</dbReference>
<dbReference type="GO" id="GO:0003676">
    <property type="term" value="F:nucleic acid binding"/>
    <property type="evidence" value="ECO:0007669"/>
    <property type="project" value="InterPro"/>
</dbReference>
<evidence type="ECO:0000313" key="5">
    <source>
        <dbReference type="Proteomes" id="UP001168821"/>
    </source>
</evidence>
<comment type="caution">
    <text evidence="4">The sequence shown here is derived from an EMBL/GenBank/DDBJ whole genome shotgun (WGS) entry which is preliminary data.</text>
</comment>
<dbReference type="SUPFAM" id="SSF50630">
    <property type="entry name" value="Acid proteases"/>
    <property type="match status" value="1"/>
</dbReference>
<accession>A0AA38IHU7</accession>
<reference evidence="4" key="1">
    <citation type="journal article" date="2023" name="G3 (Bethesda)">
        <title>Whole genome assemblies of Zophobas morio and Tenebrio molitor.</title>
        <authorList>
            <person name="Kaur S."/>
            <person name="Stinson S.A."/>
            <person name="diCenzo G.C."/>
        </authorList>
    </citation>
    <scope>NUCLEOTIDE SEQUENCE</scope>
    <source>
        <strain evidence="4">QUZm001</strain>
    </source>
</reference>
<name>A0AA38IHU7_9CUCU</name>
<proteinExistence type="predicted"/>
<dbReference type="InterPro" id="IPR001878">
    <property type="entry name" value="Znf_CCHC"/>
</dbReference>
<dbReference type="GO" id="GO:0008270">
    <property type="term" value="F:zinc ion binding"/>
    <property type="evidence" value="ECO:0007669"/>
    <property type="project" value="UniProtKB-KW"/>
</dbReference>
<dbReference type="SMART" id="SM00355">
    <property type="entry name" value="ZnF_C2H2"/>
    <property type="match status" value="4"/>
</dbReference>
<evidence type="ECO:0000313" key="4">
    <source>
        <dbReference type="EMBL" id="KAJ3655458.1"/>
    </source>
</evidence>
<organism evidence="4 5">
    <name type="scientific">Zophobas morio</name>
    <dbReference type="NCBI Taxonomy" id="2755281"/>
    <lineage>
        <taxon>Eukaryota</taxon>
        <taxon>Metazoa</taxon>
        <taxon>Ecdysozoa</taxon>
        <taxon>Arthropoda</taxon>
        <taxon>Hexapoda</taxon>
        <taxon>Insecta</taxon>
        <taxon>Pterygota</taxon>
        <taxon>Neoptera</taxon>
        <taxon>Endopterygota</taxon>
        <taxon>Coleoptera</taxon>
        <taxon>Polyphaga</taxon>
        <taxon>Cucujiformia</taxon>
        <taxon>Tenebrionidae</taxon>
        <taxon>Zophobas</taxon>
    </lineage>
</organism>
<evidence type="ECO:0000256" key="2">
    <source>
        <dbReference type="SAM" id="MobiDB-lite"/>
    </source>
</evidence>
<dbReference type="Proteomes" id="UP001168821">
    <property type="component" value="Unassembled WGS sequence"/>
</dbReference>
<evidence type="ECO:0000256" key="1">
    <source>
        <dbReference type="PROSITE-ProRule" id="PRU00047"/>
    </source>
</evidence>
<keyword evidence="1" id="KW-0863">Zinc-finger</keyword>
<feature type="region of interest" description="Disordered" evidence="2">
    <location>
        <begin position="1933"/>
        <end position="1961"/>
    </location>
</feature>
<dbReference type="PROSITE" id="PS50158">
    <property type="entry name" value="ZF_CCHC"/>
    <property type="match status" value="1"/>
</dbReference>
<feature type="compositionally biased region" description="Polar residues" evidence="2">
    <location>
        <begin position="1709"/>
        <end position="1720"/>
    </location>
</feature>
<feature type="compositionally biased region" description="Polar residues" evidence="2">
    <location>
        <begin position="1182"/>
        <end position="1195"/>
    </location>
</feature>
<sequence>MFGFFTTTIRRTWLKFAVFPETLNNDTKCCVIRQSSAWKFLLVETLRFMSISKCSSVQNEGSSSMVNSGSFGSDRNGNTTASCMQTIGFHSKTSPSPLTASSAIQMKHDFTEVLGTRESCGIQTAVPTSSENDFNDHIEENGDYDFTQCVNDLESHRTKKKRTLKDLFKHLVENHANKYFGCLSCEMRFVNFSHLTDHNVLHHKLVVATEELSTNCENLFDSFNSPSYVEVEENRKEILGTTTSKKQKVNKSKVILGKIKNGGFSIEDSNKTYNIKNFRTKKISVKSSRMILKRSKRLQAKLNSTGKKQRTKNYNEKKKNDRLEQPFTSKLNERPIKSTSNFVNPYPEFDNFFQVKKITDHSIDNLKISSLTFDDVFDKAFFNKIKCNIQENLLHHIDGKLFKNEESENRISNFEKISNIPQETQNLNTENYGCELSLNAVTPTTLLLSNQLGDDPESQIEYGSKPSKKKTQLKKDEVHYKYFTRRKYQASILEHKENRDLSKLDMWTQFVIKSRQQKILDDKRSPKEILDYFAGEEYKNIMKREELNRILDRRGPFEDLREEVSKKAALDKLNGDDSSSNDDHFTEIGELLNDILNRVFELAKHSYPSVKTLSKSINQFDENIVPAIPSYLNLRPSTDVIPEDEIDRSDKIALICSSQETENFEHPSNTVRGKNEKVELTGEWARSRIFVCAACGLKLENIKQFLEHKSTSHQYIWVQHYEFVGNQSQLYKHLSIPVLGKVGVLENIVQCKVWKRSDARSCTKCDKLCNSLTELHRHILECGGDWTWMLARKKCKYRPFGAKSRRKRRGLVKRIYAQKTEPSEKKKYKKTYLPKQKPSDADTIKRMLANLPPKRATRRIMCLKDGFNTSRSRQTKVTKQSKFKCGKLIRGRAKEQKNDVVNAEHEKTQKCQTNNYRRSLRCLNKVLSSRILDTNTSLIVKRKCNRKVKTRQKKKSAVSQGNGDVANSVNEGCRFKSSSKKVAKSNNGDKVQYNNDRQIKEILKFKRSSPRIEKFNSCVDKMNIKHFFPVKKNKKNMGSVNHSVKIICPELGENDFTEVNKSQNNRAMSLAIDNGQLNNINLRKRKIQKHESNIPKQLKNAKSLRNKKRKLKNSSVSTVSEASLQVDIPECITNKGSGQTEIRDFFEKCQIVKGSDSPSFNMTKLVDVNISQKDQGTRKDNQQPNSNKNKCTNESILQNTSIERITESAEDRKSYLIQSFRSKKKVKKPVRGLNDCIAMLTNKLGIGNTQSIITEEVPSRLCLENSHVDQSNRSKYILKVPLFEEEFQSPSSDERNVSHTNEIEHSRCKSIAVSEKTVPLKIVSSNELRDLNSRGVEISDNGFSKLEKNAENHIKVANHRVIEEKCINENSTNAGKAFICDIQNNCRPSSDITSDGYIMAEESEKMIDIASNEEDLQCFGHILTCEEKEKTKEILDLKGIRDTDSEDEIPLSSLVLKNDQHDRNLLTSTNEHKFSEFQEICDDVLSSNKIRGLTFKISSANEALREGVDTSTLQIETIKTPVGIETDRDNNVLKIDNDLTLDEDHLCNRKNVAVLTEISDNLCEYPMSLNVGIAIHIENSVVNNSINHEITGSEPFTVCSTSPHYTGNAVNSNFLKGSQKNENVISLDAKNCNDPEPKLEEFDYIRKRNVDAAAWEDTIITNDALGSETLSIVSCDIDNKHRKDSSEYKENSLRLLEETGGKRKHNKKSTFTNEEPTNNKSSKFLTEFHIRETVVEPQKNSNNKKSFINTKTKILGCMAEDVSFDLSENKLRSQSNLKSGLEIENMNKSVYRGKDIFKKSNKKQINASALKSGQQPMEPSTLCKVIRINDNEGGSLKELTENHSLKKVTEMDNQEMTVGEDLHADGSGVKQLRRSLRNSKKVTCYSETDVVDSVLDDLDCDRIDDLESSRTDDLTSFTADESGRTISKLLKERTKDMFGTKRKNRKSSQKKSLKNGEHEKKFSGDGSFDLLKTSMNESMLSKSVNTFVKTLDKTSHDFNADNSDIFEHKMDTSVAVNTANFSQKMFPLSQEITEQKLTYVNDNYFDSSAKILGHKKKKTKCKSKKHKSNNGNKLNAPVFANISFGEKAVLNNVCSDNVNNLENVNDSNHCRNQEVFCEICNRQFRRISLSKHRGTITHIAELSKLDLKEAALQKKYNDINTNEETANIVSDSSKDTILLNTLGKMNAKEPEDAALDNAEDSPILPEILIQRENEIQSGTRRCKNLAERKSFESENCFSIAKHECHNVKSVDYFEPEIVNGAAGTIVEKQLTLLQNIIENRSGLGCKEDLSDSLSSTANEISAKTDGVPEKINSVSMYAKSCSEDLTPKQNIQECSLDASQFKEISETNLGNYDEEELIMTLRGDEKLFFECCSLLKNRSKVSSYSKKSNNSFKGSVNLMPKTCGEGTICLESNCSSQKENEDFVEHYSDSSKITTTLGESFTQEKSNSGIVSLQWDKNNAYPISDKEIWKQDLTPQNKNLTFEEVFNDRTNKVLSYKESRIEELHTIVSSFDRVLTEVLNSELNASKFEADVKRLIRLAYSDAPPTYQEKLATEIFVNGIHNVEVKKVVQLSRYQTSSEALIRALEVEAAYNSSRTCHKVRVAELEMEENDGIRKINLACYRCGRQRHLKRDCRARSLLRRSTQQGSHRDVEGASTLGNGFAGENMVTSEVKIRSFTRVTIDTGAEVPIVHKGLVRAEDVEPIPETIRLKTVTGESTPVMGKASVEICIGQLRIRLRPLVASTEDDFIWGMELISRHGLTIDPVREVLRLGNEEFKLNQRSIEAKPASFIAYQNCKHCHEVEQREARFKSRNKAVVEDDKWTTARCRKDQEKGVDIGPLLRWKEDGVERPGWSEISNESSSLKALWPQWDSLHVENELLKRAWETPD</sequence>
<gene>
    <name evidence="4" type="ORF">Zmor_014589</name>
</gene>
<dbReference type="PROSITE" id="PS00028">
    <property type="entry name" value="ZINC_FINGER_C2H2_1"/>
    <property type="match status" value="1"/>
</dbReference>
<dbReference type="Gene3D" id="2.40.70.10">
    <property type="entry name" value="Acid Proteases"/>
    <property type="match status" value="1"/>
</dbReference>
<protein>
    <recommendedName>
        <fullName evidence="3">CCHC-type domain-containing protein</fullName>
    </recommendedName>
</protein>
<dbReference type="SMART" id="SM00343">
    <property type="entry name" value="ZnF_C2HC"/>
    <property type="match status" value="1"/>
</dbReference>
<evidence type="ECO:0000259" key="3">
    <source>
        <dbReference type="PROSITE" id="PS50158"/>
    </source>
</evidence>
<keyword evidence="1" id="KW-0479">Metal-binding</keyword>
<feature type="region of interest" description="Disordered" evidence="2">
    <location>
        <begin position="1686"/>
        <end position="1720"/>
    </location>
</feature>
<feature type="compositionally biased region" description="Basic residues" evidence="2">
    <location>
        <begin position="1940"/>
        <end position="1953"/>
    </location>
</feature>
<dbReference type="InterPro" id="IPR021109">
    <property type="entry name" value="Peptidase_aspartic_dom_sf"/>
</dbReference>
<feature type="compositionally biased region" description="Basic and acidic residues" evidence="2">
    <location>
        <begin position="313"/>
        <end position="324"/>
    </location>
</feature>
<dbReference type="EMBL" id="JALNTZ010000004">
    <property type="protein sequence ID" value="KAJ3655458.1"/>
    <property type="molecule type" value="Genomic_DNA"/>
</dbReference>